<dbReference type="Proteomes" id="UP001178507">
    <property type="component" value="Unassembled WGS sequence"/>
</dbReference>
<dbReference type="Gene3D" id="3.30.470.20">
    <property type="entry name" value="ATP-grasp fold, B domain"/>
    <property type="match status" value="1"/>
</dbReference>
<evidence type="ECO:0000313" key="3">
    <source>
        <dbReference type="EMBL" id="CAJ1405074.1"/>
    </source>
</evidence>
<feature type="signal peptide" evidence="2">
    <location>
        <begin position="1"/>
        <end position="26"/>
    </location>
</feature>
<evidence type="ECO:0000256" key="2">
    <source>
        <dbReference type="SAM" id="SignalP"/>
    </source>
</evidence>
<dbReference type="AlphaFoldDB" id="A0AA36JG64"/>
<dbReference type="EMBL" id="CAUJNA010003568">
    <property type="protein sequence ID" value="CAJ1405074.1"/>
    <property type="molecule type" value="Genomic_DNA"/>
</dbReference>
<comment type="caution">
    <text evidence="3">The sequence shown here is derived from an EMBL/GenBank/DDBJ whole genome shotgun (WGS) entry which is preliminary data.</text>
</comment>
<keyword evidence="4" id="KW-1185">Reference proteome</keyword>
<feature type="chain" id="PRO_5041201832" evidence="2">
    <location>
        <begin position="27"/>
        <end position="444"/>
    </location>
</feature>
<organism evidence="3 4">
    <name type="scientific">Effrenium voratum</name>
    <dbReference type="NCBI Taxonomy" id="2562239"/>
    <lineage>
        <taxon>Eukaryota</taxon>
        <taxon>Sar</taxon>
        <taxon>Alveolata</taxon>
        <taxon>Dinophyceae</taxon>
        <taxon>Suessiales</taxon>
        <taxon>Symbiodiniaceae</taxon>
        <taxon>Effrenium</taxon>
    </lineage>
</organism>
<proteinExistence type="predicted"/>
<sequence length="444" mass="48415">MCPKIGWQACLRWHLLVFACAPHIQAHSHVEFHGSIAPLGSDSSGVTSDAVPHPYHRYTAESLMRRGGTIDAIRLCKLAVMAAVLGSLAAICIPGQKRIFSKSPKEKPSASAYPWQELPPAEAVAAAGATFSDSVGAMRKALLARKMQPKSRGSVLIGGGEQASEALIVQRVQGARRPFAAQLRKIGMQDLAPVTLQKASELRKALGSSSRSGDFAGTWLLKHTLAAGDVDGVTCFKGADELLEFWESMPKSTRCSYFAQADIQHPLVSNGFHIKAQAFVLVLDTGRWFLHREQLVLNTTPYDAANPRQKPRVSAARGTASAHYVEVWPRLQKALSTAAQHKSFGRRWLGEKQPGMGYQLFVVDMAIDQDKKPWLLDMFPMPEVPCKASASSVWEEVMEDTCELLVTPLLWQLRPRAEVGKAPDSGKTGLGSETSGFVEISEPH</sequence>
<protein>
    <submittedName>
        <fullName evidence="3">Uncharacterized protein</fullName>
    </submittedName>
</protein>
<evidence type="ECO:0000313" key="4">
    <source>
        <dbReference type="Proteomes" id="UP001178507"/>
    </source>
</evidence>
<accession>A0AA36JG64</accession>
<reference evidence="3" key="1">
    <citation type="submission" date="2023-08" db="EMBL/GenBank/DDBJ databases">
        <authorList>
            <person name="Chen Y."/>
            <person name="Shah S."/>
            <person name="Dougan E. K."/>
            <person name="Thang M."/>
            <person name="Chan C."/>
        </authorList>
    </citation>
    <scope>NUCLEOTIDE SEQUENCE</scope>
</reference>
<evidence type="ECO:0000256" key="1">
    <source>
        <dbReference type="SAM" id="MobiDB-lite"/>
    </source>
</evidence>
<name>A0AA36JG64_9DINO</name>
<gene>
    <name evidence="3" type="ORF">EVOR1521_LOCUS27389</name>
</gene>
<keyword evidence="2" id="KW-0732">Signal</keyword>
<feature type="region of interest" description="Disordered" evidence="1">
    <location>
        <begin position="420"/>
        <end position="444"/>
    </location>
</feature>